<dbReference type="Proteomes" id="UP000262072">
    <property type="component" value="Unassembled WGS sequence"/>
</dbReference>
<dbReference type="Pfam" id="PF13707">
    <property type="entry name" value="RloB"/>
    <property type="match status" value="1"/>
</dbReference>
<proteinExistence type="predicted"/>
<evidence type="ECO:0000313" key="1">
    <source>
        <dbReference type="EMBL" id="SYZ78303.1"/>
    </source>
</evidence>
<dbReference type="RefSeq" id="WP_119092903.1">
    <property type="nucleotide sequence ID" value="NZ_UNRR01000016.1"/>
</dbReference>
<dbReference type="OrthoDB" id="9796523at2"/>
<evidence type="ECO:0008006" key="3">
    <source>
        <dbReference type="Google" id="ProtNLM"/>
    </source>
</evidence>
<dbReference type="EMBL" id="UNRR01000016">
    <property type="protein sequence ID" value="SYZ78303.1"/>
    <property type="molecule type" value="Genomic_DNA"/>
</dbReference>
<gene>
    <name evidence="1" type="ORF">TART1_1087</name>
</gene>
<evidence type="ECO:0000313" key="2">
    <source>
        <dbReference type="Proteomes" id="UP000262072"/>
    </source>
</evidence>
<protein>
    <recommendedName>
        <fullName evidence="3">RloB domain-containing protein</fullName>
    </recommendedName>
</protein>
<name>A0A383TDF4_9LACT</name>
<dbReference type="InterPro" id="IPR025591">
    <property type="entry name" value="RloB"/>
</dbReference>
<sequence>MAKKIGKKTRQAKRIPEPASYFIGSEGTKTEVLYFKWIADRLKEQYSGFQGRIAVPSFHIQGVGSSNLRLLDDIEEYLKNDPILYENVWAVFDKDDVPLAYFDNAITVAANKGWYTAWSNDSFELWYLLHFEYLQSGITREQYKQKLTAHCQRRGIAKYEKNDPRVIEALYPLSSIAIKNAYRLEKNYDDWIPSSKRLPCTTVHRLVQELMDLETNVEQLRQQNN</sequence>
<accession>A0A383TDF4</accession>
<dbReference type="AlphaFoldDB" id="A0A383TDF4"/>
<reference evidence="2" key="1">
    <citation type="submission" date="2018-05" db="EMBL/GenBank/DDBJ databases">
        <authorList>
            <person name="Strepis N."/>
        </authorList>
    </citation>
    <scope>NUCLEOTIDE SEQUENCE [LARGE SCALE GENOMIC DNA]</scope>
</reference>
<organism evidence="1 2">
    <name type="scientific">Trichococcus shcherbakoviae</name>
    <dbReference type="NCBI Taxonomy" id="2094020"/>
    <lineage>
        <taxon>Bacteria</taxon>
        <taxon>Bacillati</taxon>
        <taxon>Bacillota</taxon>
        <taxon>Bacilli</taxon>
        <taxon>Lactobacillales</taxon>
        <taxon>Carnobacteriaceae</taxon>
        <taxon>Trichococcus</taxon>
    </lineage>
</organism>